<proteinExistence type="predicted"/>
<dbReference type="Proteomes" id="UP000313359">
    <property type="component" value="Unassembled WGS sequence"/>
</dbReference>
<evidence type="ECO:0000313" key="1">
    <source>
        <dbReference type="EMBL" id="RPD56294.1"/>
    </source>
</evidence>
<evidence type="ECO:0000313" key="2">
    <source>
        <dbReference type="Proteomes" id="UP000313359"/>
    </source>
</evidence>
<dbReference type="EMBL" id="ML122289">
    <property type="protein sequence ID" value="RPD56294.1"/>
    <property type="molecule type" value="Genomic_DNA"/>
</dbReference>
<accession>A0A5C2RZ96</accession>
<organism evidence="1 2">
    <name type="scientific">Lentinus tigrinus ALCF2SS1-6</name>
    <dbReference type="NCBI Taxonomy" id="1328759"/>
    <lineage>
        <taxon>Eukaryota</taxon>
        <taxon>Fungi</taxon>
        <taxon>Dikarya</taxon>
        <taxon>Basidiomycota</taxon>
        <taxon>Agaricomycotina</taxon>
        <taxon>Agaricomycetes</taxon>
        <taxon>Polyporales</taxon>
        <taxon>Polyporaceae</taxon>
        <taxon>Lentinus</taxon>
    </lineage>
</organism>
<dbReference type="AlphaFoldDB" id="A0A5C2RZ96"/>
<reference evidence="1" key="1">
    <citation type="journal article" date="2018" name="Genome Biol. Evol.">
        <title>Genomics and development of Lentinus tigrinus, a white-rot wood-decaying mushroom with dimorphic fruiting bodies.</title>
        <authorList>
            <person name="Wu B."/>
            <person name="Xu Z."/>
            <person name="Knudson A."/>
            <person name="Carlson A."/>
            <person name="Chen N."/>
            <person name="Kovaka S."/>
            <person name="LaButti K."/>
            <person name="Lipzen A."/>
            <person name="Pennachio C."/>
            <person name="Riley R."/>
            <person name="Schakwitz W."/>
            <person name="Umezawa K."/>
            <person name="Ohm R.A."/>
            <person name="Grigoriev I.V."/>
            <person name="Nagy L.G."/>
            <person name="Gibbons J."/>
            <person name="Hibbett D."/>
        </authorList>
    </citation>
    <scope>NUCLEOTIDE SEQUENCE [LARGE SCALE GENOMIC DNA]</scope>
    <source>
        <strain evidence="1">ALCF2SS1-6</strain>
    </source>
</reference>
<dbReference type="STRING" id="1328759.A0A5C2RZ96"/>
<keyword evidence="2" id="KW-1185">Reference proteome</keyword>
<gene>
    <name evidence="1" type="ORF">L227DRAFT_656355</name>
</gene>
<name>A0A5C2RZ96_9APHY</name>
<protein>
    <submittedName>
        <fullName evidence="1">Uncharacterized protein</fullName>
    </submittedName>
</protein>
<sequence length="278" mass="31234">MDTLGVKTRSLKFPHLRVLRFTDYTWSSVVYFLLTHIVAPNLTTADFSGVYTRRGDKSAVDAYIPETFLSERSRMTRLSVFWWRRCQGFIATFGSADSNNSLIIHENADVSGSVLNTSPVLDCLRNIEHACLDFDDHVPDVLWLVECLQNAKSLVVRDPSLGLCLLQSKDPVFVPGLVSLTLDVSGCKSDLIGSIAGILQDRAKIAGPVPLLRLRVGTYAPELIKELEGYANEIKKHVGTLEIMQRESMWPAWFNRHMCPGDHGYWDDRESGNLISLY</sequence>